<dbReference type="EMBL" id="CP002838">
    <property type="protein sequence ID" value="AEM38671.1"/>
    <property type="molecule type" value="Genomic_DNA"/>
</dbReference>
<accession>G0EDI6</accession>
<protein>
    <recommendedName>
        <fullName evidence="3">PaREP1 family protein</fullName>
    </recommendedName>
</protein>
<reference evidence="1 2" key="1">
    <citation type="journal article" date="2011" name="Stand. Genomic Sci.">
        <title>Complete genome sequence of the hyperthermophilic chemolithoautotroph Pyrolobus fumarii type strain (1A).</title>
        <authorList>
            <person name="Anderson I."/>
            <person name="Goker M."/>
            <person name="Nolan M."/>
            <person name="Lucas S."/>
            <person name="Hammon N."/>
            <person name="Deshpande S."/>
            <person name="Cheng J.F."/>
            <person name="Tapia R."/>
            <person name="Han C."/>
            <person name="Goodwin L."/>
            <person name="Pitluck S."/>
            <person name="Huntemann M."/>
            <person name="Liolios K."/>
            <person name="Ivanova N."/>
            <person name="Pagani I."/>
            <person name="Mavromatis K."/>
            <person name="Ovchinikova G."/>
            <person name="Pati A."/>
            <person name="Chen A."/>
            <person name="Palaniappan K."/>
            <person name="Land M."/>
            <person name="Hauser L."/>
            <person name="Brambilla E.M."/>
            <person name="Huber H."/>
            <person name="Yasawong M."/>
            <person name="Rohde M."/>
            <person name="Spring S."/>
            <person name="Abt B."/>
            <person name="Sikorski J."/>
            <person name="Wirth R."/>
            <person name="Detter J.C."/>
            <person name="Woyke T."/>
            <person name="Bristow J."/>
            <person name="Eisen J.A."/>
            <person name="Markowitz V."/>
            <person name="Hugenholtz P."/>
            <person name="Kyrpides N.C."/>
            <person name="Klenk H.P."/>
            <person name="Lapidus A."/>
        </authorList>
    </citation>
    <scope>NUCLEOTIDE SEQUENCE [LARGE SCALE GENOMIC DNA]</scope>
    <source>
        <strain evidence="2">DSM 11204 / 1A</strain>
    </source>
</reference>
<name>G0EDI6_PYRF1</name>
<evidence type="ECO:0008006" key="3">
    <source>
        <dbReference type="Google" id="ProtNLM"/>
    </source>
</evidence>
<dbReference type="AlphaFoldDB" id="G0EDI6"/>
<dbReference type="InParanoid" id="G0EDI6"/>
<dbReference type="Proteomes" id="UP000001037">
    <property type="component" value="Chromosome"/>
</dbReference>
<organism evidence="1 2">
    <name type="scientific">Pyrolobus fumarii (strain DSM 11204 / 1A)</name>
    <dbReference type="NCBI Taxonomy" id="694429"/>
    <lineage>
        <taxon>Archaea</taxon>
        <taxon>Thermoproteota</taxon>
        <taxon>Thermoprotei</taxon>
        <taxon>Desulfurococcales</taxon>
        <taxon>Pyrodictiaceae</taxon>
        <taxon>Pyrolobus</taxon>
    </lineage>
</organism>
<dbReference type="GeneID" id="11139271"/>
<dbReference type="HOGENOM" id="CLU_1782555_0_0_2"/>
<sequence>MAEPLGKAVSLARRGDKLLEEVRKLSDKSLSIILLASAVEAYAGAILASSPKRRRRGKLCSLSTKRMISMALMDARKLQVISQEDMARLKSILQAIRCVRNHALHPWEWCLERCRDVDIQDAIRAVEAFREVTWKVLRLRGLDRQ</sequence>
<evidence type="ECO:0000313" key="2">
    <source>
        <dbReference type="Proteomes" id="UP000001037"/>
    </source>
</evidence>
<dbReference type="KEGG" id="pfm:Pyrfu_0802"/>
<evidence type="ECO:0000313" key="1">
    <source>
        <dbReference type="EMBL" id="AEM38671.1"/>
    </source>
</evidence>
<dbReference type="RefSeq" id="WP_014026348.1">
    <property type="nucleotide sequence ID" value="NC_015931.1"/>
</dbReference>
<keyword evidence="2" id="KW-1185">Reference proteome</keyword>
<gene>
    <name evidence="1" type="ordered locus">Pyrfu_0802</name>
</gene>
<proteinExistence type="predicted"/>